<dbReference type="SMART" id="SM00052">
    <property type="entry name" value="EAL"/>
    <property type="match status" value="1"/>
</dbReference>
<evidence type="ECO:0000259" key="6">
    <source>
        <dbReference type="PROSITE" id="PS50887"/>
    </source>
</evidence>
<dbReference type="EMBL" id="CP020370">
    <property type="protein sequence ID" value="AUB81769.1"/>
    <property type="molecule type" value="Genomic_DNA"/>
</dbReference>
<name>A0A2K8U8N4_9GAMM</name>
<organism evidence="7 8">
    <name type="scientific">Candidatus Thiodictyon syntrophicum</name>
    <dbReference type="NCBI Taxonomy" id="1166950"/>
    <lineage>
        <taxon>Bacteria</taxon>
        <taxon>Pseudomonadati</taxon>
        <taxon>Pseudomonadota</taxon>
        <taxon>Gammaproteobacteria</taxon>
        <taxon>Chromatiales</taxon>
        <taxon>Chromatiaceae</taxon>
        <taxon>Thiodictyon</taxon>
    </lineage>
</organism>
<feature type="domain" description="PAC" evidence="4">
    <location>
        <begin position="586"/>
        <end position="638"/>
    </location>
</feature>
<dbReference type="GO" id="GO:0003824">
    <property type="term" value="F:catalytic activity"/>
    <property type="evidence" value="ECO:0007669"/>
    <property type="project" value="UniProtKB-ARBA"/>
</dbReference>
<dbReference type="InterPro" id="IPR029787">
    <property type="entry name" value="Nucleotide_cyclase"/>
</dbReference>
<dbReference type="PANTHER" id="PTHR44757">
    <property type="entry name" value="DIGUANYLATE CYCLASE DGCP"/>
    <property type="match status" value="1"/>
</dbReference>
<dbReference type="Pfam" id="PF00990">
    <property type="entry name" value="GGDEF"/>
    <property type="match status" value="1"/>
</dbReference>
<dbReference type="SUPFAM" id="SSF55781">
    <property type="entry name" value="GAF domain-like"/>
    <property type="match status" value="1"/>
</dbReference>
<keyword evidence="8" id="KW-1185">Reference proteome</keyword>
<dbReference type="InterPro" id="IPR003018">
    <property type="entry name" value="GAF"/>
</dbReference>
<dbReference type="SUPFAM" id="SSF55073">
    <property type="entry name" value="Nucleotide cyclase"/>
    <property type="match status" value="1"/>
</dbReference>
<dbReference type="InterPro" id="IPR043128">
    <property type="entry name" value="Rev_trsase/Diguanyl_cyclase"/>
</dbReference>
<gene>
    <name evidence="7" type="ORF">THSYN_12890</name>
</gene>
<dbReference type="CDD" id="cd01949">
    <property type="entry name" value="GGDEF"/>
    <property type="match status" value="1"/>
</dbReference>
<evidence type="ECO:0000259" key="4">
    <source>
        <dbReference type="PROSITE" id="PS50113"/>
    </source>
</evidence>
<dbReference type="OrthoDB" id="8553030at2"/>
<sequence>MAAGRGRARFFIDTLKNRRTTPRRTDRNRGRKDWLWTDTRGKLNVDRVAAASPATPRPAITMPSDAPPMPPPPRDGPTTAVGTGERVHAAGSAAAAAASSESRLKVLLQSAPVGIFMLVDRVFVEVNDRLCELTGYPRESLLGQSTRLVFTSEAEFLRIGQEVYATLARDGSIELEFRLRRRDGQIIDTLLTCAAVERTDLSQGVVSTLRDVTAARRDQALMQARLALTTGPASADLETLLATALATAERMTDSRAAFFHFIDTDQENLSLQAWSTQTLAQGCQVTDLRRHYPLSQAGVWADCARQDAPVVHNDYAALPHRKGTPEGHVALTRELTVPVKRSGRLVAIMGVGNKPADYTPADQSMVTAIAAMIVDRVESLRADAALRQTNARLLEAQRLARLGDWHYDIAAAKLQWSPQVTVNLGLDPSTESPDLASVAALIDPDHRTLFETDIARALTDGTPFEHEVKVLRPDGAPCYIHARGHVERDPAGRPSILSGTLQDVTDIRQTEERLRQAARVFESTSEGVIITDAQARILAVNQAFTRITGYAESEILGQTPRVLRSGRHDQGFYAQLWQSLSATGQWQGEIWNRRKNLEIFPEWLTISAVSDHSGQTTHYVAVFSDISQLKRSQERLDFLAHHDALTRLPNRVLLQDRLAHAIRRARRDAGRLALLFVDLDGFKEVNDTLGHGVGDRVLEVVAERLGERLRAADTLARHGGDEFLILLDGETDAIGAATAADACLSVLAETIPIDNHAIHISASIGIALHPTDGADAETLLQSADLAMYRAKERGRGQYQFHAPEMTAAIQEQHALETALRGALARDELRVHYQPQVVLADGRLCGIEALARWTHPELGSIAPARFIPIAERIGLVSEIGDWVLAQACAQLAAWRAAGLAIPTIAVNVSIQQLERATLLPAVRAVLEETGIAPGDLELEVTESVIMGDNPRVITALSDLRALGVRLVVDDFGTGSSALGRLNRVPIDRLKVHGSFVRELGRGPRDKAIIRAIIGLGRDLGLEVMALGVEREVQSNVLRAVDCRYAQGYLFGPPLDAESLGVHLLHWPIATR</sequence>
<evidence type="ECO:0000313" key="7">
    <source>
        <dbReference type="EMBL" id="AUB81769.1"/>
    </source>
</evidence>
<dbReference type="InterPro" id="IPR013767">
    <property type="entry name" value="PAS_fold"/>
</dbReference>
<accession>A0A2K8U8N4</accession>
<feature type="domain" description="PAC" evidence="4">
    <location>
        <begin position="464"/>
        <end position="516"/>
    </location>
</feature>
<dbReference type="Pfam" id="PF08447">
    <property type="entry name" value="PAS_3"/>
    <property type="match status" value="1"/>
</dbReference>
<dbReference type="SMART" id="SM00065">
    <property type="entry name" value="GAF"/>
    <property type="match status" value="1"/>
</dbReference>
<dbReference type="Gene3D" id="3.20.20.450">
    <property type="entry name" value="EAL domain"/>
    <property type="match status" value="1"/>
</dbReference>
<dbReference type="Gene3D" id="3.30.450.20">
    <property type="entry name" value="PAS domain"/>
    <property type="match status" value="3"/>
</dbReference>
<dbReference type="AlphaFoldDB" id="A0A2K8U8N4"/>
<dbReference type="InterPro" id="IPR001633">
    <property type="entry name" value="EAL_dom"/>
</dbReference>
<dbReference type="NCBIfam" id="TIGR00229">
    <property type="entry name" value="sensory_box"/>
    <property type="match status" value="2"/>
</dbReference>
<feature type="region of interest" description="Disordered" evidence="2">
    <location>
        <begin position="48"/>
        <end position="94"/>
    </location>
</feature>
<feature type="compositionally biased region" description="Pro residues" evidence="2">
    <location>
        <begin position="65"/>
        <end position="75"/>
    </location>
</feature>
<evidence type="ECO:0000256" key="2">
    <source>
        <dbReference type="SAM" id="MobiDB-lite"/>
    </source>
</evidence>
<evidence type="ECO:0000259" key="3">
    <source>
        <dbReference type="PROSITE" id="PS50112"/>
    </source>
</evidence>
<dbReference type="Pfam" id="PF00989">
    <property type="entry name" value="PAS"/>
    <property type="match status" value="2"/>
</dbReference>
<dbReference type="CDD" id="cd00130">
    <property type="entry name" value="PAS"/>
    <property type="match status" value="3"/>
</dbReference>
<dbReference type="InterPro" id="IPR013655">
    <property type="entry name" value="PAS_fold_3"/>
</dbReference>
<dbReference type="InterPro" id="IPR000014">
    <property type="entry name" value="PAS"/>
</dbReference>
<dbReference type="InterPro" id="IPR001610">
    <property type="entry name" value="PAC"/>
</dbReference>
<proteinExistence type="predicted"/>
<reference evidence="7 8" key="1">
    <citation type="submission" date="2017-03" db="EMBL/GenBank/DDBJ databases">
        <title>Complete genome sequence of Candidatus 'Thiodictyon syntrophicum' sp. nov. strain Cad16T, a photolithoautotroph purple sulfur bacterium isolated from an alpine meromictic lake.</title>
        <authorList>
            <person name="Luedin S.M."/>
            <person name="Pothier J.F."/>
            <person name="Danza F."/>
            <person name="Storelli N."/>
            <person name="Wittwer M."/>
            <person name="Tonolla M."/>
        </authorList>
    </citation>
    <scope>NUCLEOTIDE SEQUENCE [LARGE SCALE GENOMIC DNA]</scope>
    <source>
        <strain evidence="7 8">Cad16T</strain>
    </source>
</reference>
<comment type="cofactor">
    <cofactor evidence="1">
        <name>Mg(2+)</name>
        <dbReference type="ChEBI" id="CHEBI:18420"/>
    </cofactor>
</comment>
<dbReference type="CDD" id="cd01948">
    <property type="entry name" value="EAL"/>
    <property type="match status" value="1"/>
</dbReference>
<dbReference type="InterPro" id="IPR000160">
    <property type="entry name" value="GGDEF_dom"/>
</dbReference>
<dbReference type="SUPFAM" id="SSF55785">
    <property type="entry name" value="PYP-like sensor domain (PAS domain)"/>
    <property type="match status" value="3"/>
</dbReference>
<dbReference type="PROSITE" id="PS50113">
    <property type="entry name" value="PAC"/>
    <property type="match status" value="3"/>
</dbReference>
<feature type="domain" description="PAS" evidence="3">
    <location>
        <begin position="513"/>
        <end position="559"/>
    </location>
</feature>
<feature type="domain" description="PAC" evidence="4">
    <location>
        <begin position="173"/>
        <end position="224"/>
    </location>
</feature>
<dbReference type="InterPro" id="IPR035965">
    <property type="entry name" value="PAS-like_dom_sf"/>
</dbReference>
<dbReference type="SUPFAM" id="SSF141868">
    <property type="entry name" value="EAL domain-like"/>
    <property type="match status" value="1"/>
</dbReference>
<evidence type="ECO:0008006" key="9">
    <source>
        <dbReference type="Google" id="ProtNLM"/>
    </source>
</evidence>
<dbReference type="PROSITE" id="PS50883">
    <property type="entry name" value="EAL"/>
    <property type="match status" value="1"/>
</dbReference>
<dbReference type="SMART" id="SM00086">
    <property type="entry name" value="PAC"/>
    <property type="match status" value="3"/>
</dbReference>
<evidence type="ECO:0000313" key="8">
    <source>
        <dbReference type="Proteomes" id="UP000232638"/>
    </source>
</evidence>
<dbReference type="InterPro" id="IPR035919">
    <property type="entry name" value="EAL_sf"/>
</dbReference>
<dbReference type="PROSITE" id="PS50112">
    <property type="entry name" value="PAS"/>
    <property type="match status" value="1"/>
</dbReference>
<dbReference type="SMART" id="SM00091">
    <property type="entry name" value="PAS"/>
    <property type="match status" value="2"/>
</dbReference>
<feature type="domain" description="EAL" evidence="5">
    <location>
        <begin position="812"/>
        <end position="1066"/>
    </location>
</feature>
<dbReference type="Gene3D" id="3.30.70.270">
    <property type="match status" value="1"/>
</dbReference>
<dbReference type="FunFam" id="3.30.70.270:FF:000001">
    <property type="entry name" value="Diguanylate cyclase domain protein"/>
    <property type="match status" value="1"/>
</dbReference>
<dbReference type="Pfam" id="PF00563">
    <property type="entry name" value="EAL"/>
    <property type="match status" value="1"/>
</dbReference>
<dbReference type="GO" id="GO:0006355">
    <property type="term" value="P:regulation of DNA-templated transcription"/>
    <property type="evidence" value="ECO:0007669"/>
    <property type="project" value="InterPro"/>
</dbReference>
<dbReference type="Pfam" id="PF13185">
    <property type="entry name" value="GAF_2"/>
    <property type="match status" value="1"/>
</dbReference>
<dbReference type="NCBIfam" id="TIGR00254">
    <property type="entry name" value="GGDEF"/>
    <property type="match status" value="1"/>
</dbReference>
<feature type="domain" description="GGDEF" evidence="6">
    <location>
        <begin position="670"/>
        <end position="803"/>
    </location>
</feature>
<dbReference type="KEGG" id="tsy:THSYN_12890"/>
<protein>
    <recommendedName>
        <fullName evidence="9">Diguanylate cyclase</fullName>
    </recommendedName>
</protein>
<dbReference type="PROSITE" id="PS50887">
    <property type="entry name" value="GGDEF"/>
    <property type="match status" value="1"/>
</dbReference>
<dbReference type="Gene3D" id="2.10.70.100">
    <property type="match status" value="1"/>
</dbReference>
<dbReference type="InterPro" id="IPR029016">
    <property type="entry name" value="GAF-like_dom_sf"/>
</dbReference>
<evidence type="ECO:0000259" key="5">
    <source>
        <dbReference type="PROSITE" id="PS50883"/>
    </source>
</evidence>
<dbReference type="Gene3D" id="3.30.450.40">
    <property type="match status" value="1"/>
</dbReference>
<dbReference type="PANTHER" id="PTHR44757:SF2">
    <property type="entry name" value="BIOFILM ARCHITECTURE MAINTENANCE PROTEIN MBAA"/>
    <property type="match status" value="1"/>
</dbReference>
<dbReference type="InterPro" id="IPR052155">
    <property type="entry name" value="Biofilm_reg_signaling"/>
</dbReference>
<dbReference type="InterPro" id="IPR000700">
    <property type="entry name" value="PAS-assoc_C"/>
</dbReference>
<dbReference type="Proteomes" id="UP000232638">
    <property type="component" value="Chromosome"/>
</dbReference>
<evidence type="ECO:0000256" key="1">
    <source>
        <dbReference type="ARBA" id="ARBA00001946"/>
    </source>
</evidence>
<dbReference type="SMART" id="SM00267">
    <property type="entry name" value="GGDEF"/>
    <property type="match status" value="1"/>
</dbReference>